<keyword evidence="7" id="KW-1185">Reference proteome</keyword>
<protein>
    <recommendedName>
        <fullName evidence="8">Piwi domain-containing protein</fullName>
    </recommendedName>
</protein>
<feature type="compositionally biased region" description="Gly residues" evidence="3">
    <location>
        <begin position="185"/>
        <end position="200"/>
    </location>
</feature>
<evidence type="ECO:0000256" key="1">
    <source>
        <dbReference type="ARBA" id="ARBA00008201"/>
    </source>
</evidence>
<dbReference type="Pfam" id="PF02171">
    <property type="entry name" value="Piwi"/>
    <property type="match status" value="1"/>
</dbReference>
<reference evidence="6" key="1">
    <citation type="submission" date="2015-04" db="UniProtKB">
        <authorList>
            <consortium name="EnsemblPlants"/>
        </authorList>
    </citation>
    <scope>IDENTIFICATION</scope>
</reference>
<dbReference type="InterPro" id="IPR036397">
    <property type="entry name" value="RNaseH_sf"/>
</dbReference>
<dbReference type="PROSITE" id="PS50821">
    <property type="entry name" value="PAZ"/>
    <property type="match status" value="1"/>
</dbReference>
<dbReference type="SMART" id="SM00950">
    <property type="entry name" value="Piwi"/>
    <property type="match status" value="1"/>
</dbReference>
<dbReference type="InterPro" id="IPR032474">
    <property type="entry name" value="Argonaute_N"/>
</dbReference>
<feature type="compositionally biased region" description="Gly residues" evidence="3">
    <location>
        <begin position="90"/>
        <end position="125"/>
    </location>
</feature>
<sequence length="1067" mass="116066">MASRGGGQHQRHQQQQQQPGGYGRGGGRGRGRDGAPYSGGRGRGQDGSYPGGRGGGYGGGGGGQPYYGGGGGGGGGGGQGRGYYDDGGDGRGYQRGMEGGGGGGRGGYRGDGDGGYGRGGGGYQGDGERGYGRGRVGGGGGGGGYRGDDEGSSYGRARGGGGGGYHGDGEAGYGRGRGGRDYDGGRGGGGRRGGRGGGGSSYHQQPPPDLPQAPEPRLAAQYAREIDIAALRAQFKGLTTTTPGAASSQFPARPGFGAAGEECLVKANHFFVGLKNDNFHHYDVAIAPDPVLKGLFRTIISKLVTERRHTDFGGRLPAYDGRANLYTAGELPFRSRELEVELSGSRKFKVAIRHVAPVSLQDLWMVMAGCPAGIPSQALQLLDIVLRDMVLAERNDMGYVAFGRSYFSPGLGSRELDKGIFAWKGFYQSCRVTQQGLSLNIDMSSTAFIEPGRVLNFVEKAIGRRITNAITAGYFLNNYGNELMRTLKGVKVEVTHRGNLRKKYRIAGFTEQSADVQTFTSSDGIKTVKEYFNKKYNLKLAFGYLPCLQVGSKERPNYLPMELCNIVPGQRYKNRLSPTQVSNLMNITNDRPCDRESSIRQTVSSNQYNSTERADEFGIEVDSYPTTLKARVLKAPMFFRTSVLTFKVVNGATIKSWACVNLCDGLDNRVVEAFCLQLVRTSKITGLDFANVSLPILKADPHNVKTDLPMRYQEACSWSRDNKIDLLLVVMTDDKNNASLYGDVKRICETEIGVLSQCCRAKQVYKERNVQYCANVAIKINAKAGGRNSVFLNVEASLPVVSKSPTIIFGADVTHPGSFDESTPSIASVVASADWPEVTKYNSVVRMQASRKEIIQDLEGIVRELLNAFKRDSKMEPKQLIFYRDGVSEGQFQQVVESEIPEIEKAWKSLYAGKPRITFIVVQKRHHTRLFPNNYNDPRGMDGTGNVRPGTVVDRVICHPREFDFFLCSHAGIKGTSRPSHYHVLRDDNNFTADQLQSVTNNLCYIYTSCTRSVSIPPPVYYAHKLAFRARFYLTQVPVAGGDPGAAKFQWVLPEIKEEVKKSMFFC</sequence>
<feature type="domain" description="PAZ" evidence="4">
    <location>
        <begin position="471"/>
        <end position="568"/>
    </location>
</feature>
<dbReference type="Gene3D" id="3.30.420.10">
    <property type="entry name" value="Ribonuclease H-like superfamily/Ribonuclease H"/>
    <property type="match status" value="1"/>
</dbReference>
<dbReference type="Gramene" id="OGLUM07G12950.1">
    <property type="protein sequence ID" value="OGLUM07G12950.1"/>
    <property type="gene ID" value="OGLUM07G12950"/>
</dbReference>
<dbReference type="SMART" id="SM01163">
    <property type="entry name" value="DUF1785"/>
    <property type="match status" value="1"/>
</dbReference>
<dbReference type="EnsemblPlants" id="OGLUM07G12950.1">
    <property type="protein sequence ID" value="OGLUM07G12950.1"/>
    <property type="gene ID" value="OGLUM07G12950"/>
</dbReference>
<dbReference type="Pfam" id="PF16488">
    <property type="entry name" value="ArgoL2"/>
    <property type="match status" value="1"/>
</dbReference>
<dbReference type="SUPFAM" id="SSF53098">
    <property type="entry name" value="Ribonuclease H-like"/>
    <property type="match status" value="1"/>
</dbReference>
<dbReference type="GO" id="GO:0051607">
    <property type="term" value="P:defense response to virus"/>
    <property type="evidence" value="ECO:0007669"/>
    <property type="project" value="EnsemblPlants"/>
</dbReference>
<feature type="compositionally biased region" description="Gly residues" evidence="3">
    <location>
        <begin position="133"/>
        <end position="145"/>
    </location>
</feature>
<evidence type="ECO:0000259" key="4">
    <source>
        <dbReference type="PROSITE" id="PS50821"/>
    </source>
</evidence>
<dbReference type="GO" id="GO:0098586">
    <property type="term" value="P:cellular response to virus"/>
    <property type="evidence" value="ECO:0007669"/>
    <property type="project" value="EnsemblPlants"/>
</dbReference>
<organism evidence="6">
    <name type="scientific">Oryza glumipatula</name>
    <dbReference type="NCBI Taxonomy" id="40148"/>
    <lineage>
        <taxon>Eukaryota</taxon>
        <taxon>Viridiplantae</taxon>
        <taxon>Streptophyta</taxon>
        <taxon>Embryophyta</taxon>
        <taxon>Tracheophyta</taxon>
        <taxon>Spermatophyta</taxon>
        <taxon>Magnoliopsida</taxon>
        <taxon>Liliopsida</taxon>
        <taxon>Poales</taxon>
        <taxon>Poaceae</taxon>
        <taxon>BOP clade</taxon>
        <taxon>Oryzoideae</taxon>
        <taxon>Oryzeae</taxon>
        <taxon>Oryzinae</taxon>
        <taxon>Oryza</taxon>
    </lineage>
</organism>
<dbReference type="Pfam" id="PF02170">
    <property type="entry name" value="PAZ"/>
    <property type="match status" value="1"/>
</dbReference>
<feature type="region of interest" description="Disordered" evidence="3">
    <location>
        <begin position="1"/>
        <end position="214"/>
    </location>
</feature>
<feature type="domain" description="Piwi" evidence="5">
    <location>
        <begin position="726"/>
        <end position="1035"/>
    </location>
</feature>
<dbReference type="PROSITE" id="PS50822">
    <property type="entry name" value="PIWI"/>
    <property type="match status" value="1"/>
</dbReference>
<accession>A0A0E0AJH7</accession>
<feature type="compositionally biased region" description="Pro residues" evidence="3">
    <location>
        <begin position="205"/>
        <end position="214"/>
    </location>
</feature>
<evidence type="ECO:0000256" key="2">
    <source>
        <dbReference type="ARBA" id="ARBA00023158"/>
    </source>
</evidence>
<evidence type="ECO:0000313" key="7">
    <source>
        <dbReference type="Proteomes" id="UP000026961"/>
    </source>
</evidence>
<reference evidence="6" key="2">
    <citation type="submission" date="2018-05" db="EMBL/GenBank/DDBJ databases">
        <title>OgluRS3 (Oryza glumaepatula Reference Sequence Version 3).</title>
        <authorList>
            <person name="Zhang J."/>
            <person name="Kudrna D."/>
            <person name="Lee S."/>
            <person name="Talag J."/>
            <person name="Welchert J."/>
            <person name="Wing R.A."/>
        </authorList>
    </citation>
    <scope>NUCLEOTIDE SEQUENCE [LARGE SCALE GENOMIC DNA]</scope>
</reference>
<dbReference type="Proteomes" id="UP000026961">
    <property type="component" value="Chromosome 7"/>
</dbReference>
<dbReference type="PANTHER" id="PTHR22891">
    <property type="entry name" value="EUKARYOTIC TRANSLATION INITIATION FACTOR 2C"/>
    <property type="match status" value="1"/>
</dbReference>
<dbReference type="PRINTS" id="PR01228">
    <property type="entry name" value="EGGSHELL"/>
</dbReference>
<dbReference type="Gene3D" id="3.40.50.2300">
    <property type="match status" value="1"/>
</dbReference>
<dbReference type="STRING" id="40148.A0A0E0AJH7"/>
<feature type="compositionally biased region" description="Gly residues" evidence="3">
    <location>
        <begin position="157"/>
        <end position="176"/>
    </location>
</feature>
<dbReference type="InterPro" id="IPR003165">
    <property type="entry name" value="Piwi"/>
</dbReference>
<dbReference type="HOGENOM" id="CLU_004544_0_1_1"/>
<feature type="compositionally biased region" description="Gly residues" evidence="3">
    <location>
        <begin position="49"/>
        <end position="81"/>
    </location>
</feature>
<dbReference type="eggNOG" id="KOG1041">
    <property type="taxonomic scope" value="Eukaryota"/>
</dbReference>
<evidence type="ECO:0000256" key="3">
    <source>
        <dbReference type="SAM" id="MobiDB-lite"/>
    </source>
</evidence>
<evidence type="ECO:0000313" key="6">
    <source>
        <dbReference type="EnsemblPlants" id="OGLUM07G12950.1"/>
    </source>
</evidence>
<dbReference type="InterPro" id="IPR012337">
    <property type="entry name" value="RNaseH-like_sf"/>
</dbReference>
<dbReference type="GO" id="GO:0003723">
    <property type="term" value="F:RNA binding"/>
    <property type="evidence" value="ECO:0007669"/>
    <property type="project" value="InterPro"/>
</dbReference>
<dbReference type="SUPFAM" id="SSF101690">
    <property type="entry name" value="PAZ domain"/>
    <property type="match status" value="1"/>
</dbReference>
<dbReference type="Pfam" id="PF08699">
    <property type="entry name" value="ArgoL1"/>
    <property type="match status" value="1"/>
</dbReference>
<evidence type="ECO:0008006" key="8">
    <source>
        <dbReference type="Google" id="ProtNLM"/>
    </source>
</evidence>
<dbReference type="InterPro" id="IPR045246">
    <property type="entry name" value="Piwi_ago-like"/>
</dbReference>
<dbReference type="CDD" id="cd02846">
    <property type="entry name" value="PAZ_argonaute_like"/>
    <property type="match status" value="1"/>
</dbReference>
<dbReference type="SMART" id="SM00949">
    <property type="entry name" value="PAZ"/>
    <property type="match status" value="1"/>
</dbReference>
<dbReference type="InterPro" id="IPR036085">
    <property type="entry name" value="PAZ_dom_sf"/>
</dbReference>
<dbReference type="GO" id="GO:0031047">
    <property type="term" value="P:regulatory ncRNA-mediated gene silencing"/>
    <property type="evidence" value="ECO:0007669"/>
    <property type="project" value="UniProtKB-KW"/>
</dbReference>
<dbReference type="InterPro" id="IPR014811">
    <property type="entry name" value="ArgoL1"/>
</dbReference>
<dbReference type="Pfam" id="PF16486">
    <property type="entry name" value="ArgoN"/>
    <property type="match status" value="1"/>
</dbReference>
<comment type="similarity">
    <text evidence="1">Belongs to the argonaute family. Ago subfamily.</text>
</comment>
<dbReference type="InterPro" id="IPR032472">
    <property type="entry name" value="ArgoL2"/>
</dbReference>
<dbReference type="Gene3D" id="2.170.260.10">
    <property type="entry name" value="paz domain"/>
    <property type="match status" value="1"/>
</dbReference>
<dbReference type="InterPro" id="IPR003100">
    <property type="entry name" value="PAZ_dom"/>
</dbReference>
<dbReference type="AlphaFoldDB" id="A0A0E0AJH7"/>
<keyword evidence="2" id="KW-0943">RNA-mediated gene silencing</keyword>
<proteinExistence type="inferred from homology"/>
<name>A0A0E0AJH7_9ORYZ</name>
<dbReference type="CDD" id="cd04657">
    <property type="entry name" value="Piwi_ago-like"/>
    <property type="match status" value="1"/>
</dbReference>
<dbReference type="GO" id="GO:0009753">
    <property type="term" value="P:response to jasmonic acid"/>
    <property type="evidence" value="ECO:0007669"/>
    <property type="project" value="EnsemblPlants"/>
</dbReference>
<evidence type="ECO:0000259" key="5">
    <source>
        <dbReference type="PROSITE" id="PS50822"/>
    </source>
</evidence>